<dbReference type="PANTHER" id="PTHR24186">
    <property type="entry name" value="PROTEIN PHOSPHATASE 1 REGULATORY SUBUNIT"/>
    <property type="match status" value="1"/>
</dbReference>
<feature type="repeat" description="ANK" evidence="3">
    <location>
        <begin position="177"/>
        <end position="209"/>
    </location>
</feature>
<keyword evidence="2 3" id="KW-0040">ANK repeat</keyword>
<evidence type="ECO:0000256" key="4">
    <source>
        <dbReference type="SAM" id="MobiDB-lite"/>
    </source>
</evidence>
<keyword evidence="1" id="KW-0677">Repeat</keyword>
<evidence type="ECO:0000256" key="1">
    <source>
        <dbReference type="ARBA" id="ARBA00022737"/>
    </source>
</evidence>
<sequence length="298" mass="33034">MYFGLPPQLHAPLPHLRQLLAHCATPVLLGSVNSLSSFSTAGRQLSQLRQLPAQLPQLRRSVAPSTPSPPSPLLVDSFPRPDPPILAKKEKGLQSARCIIQRAREVLEDMLMRLFEAARLGSVEALLEVLVDDPLILERVPLTQETPLHVAVLSGKAEIAKEILRQSQRWELELNQDGFSPIHITAINGDIELVRELLKIDSSLCSLKDRDGRTPIHLAAMKGRLDVMGELLSACPESAGEVTVQGETIFHLVVKSNQYEAFKVLLEKVGFHYLLNFKDQDGNTILHLVVCRKQIQVA</sequence>
<proteinExistence type="predicted"/>
<protein>
    <submittedName>
        <fullName evidence="5">Uncharacterized protein</fullName>
    </submittedName>
</protein>
<feature type="repeat" description="ANK" evidence="3">
    <location>
        <begin position="211"/>
        <end position="233"/>
    </location>
</feature>
<dbReference type="Pfam" id="PF12796">
    <property type="entry name" value="Ank_2"/>
    <property type="match status" value="1"/>
</dbReference>
<evidence type="ECO:0000313" key="5">
    <source>
        <dbReference type="EMBL" id="KAK9121072.1"/>
    </source>
</evidence>
<dbReference type="Proteomes" id="UP001420932">
    <property type="component" value="Unassembled WGS sequence"/>
</dbReference>
<dbReference type="PROSITE" id="PS50088">
    <property type="entry name" value="ANK_REPEAT"/>
    <property type="match status" value="2"/>
</dbReference>
<dbReference type="InterPro" id="IPR036770">
    <property type="entry name" value="Ankyrin_rpt-contain_sf"/>
</dbReference>
<feature type="region of interest" description="Disordered" evidence="4">
    <location>
        <begin position="59"/>
        <end position="79"/>
    </location>
</feature>
<dbReference type="SUPFAM" id="SSF48403">
    <property type="entry name" value="Ankyrin repeat"/>
    <property type="match status" value="1"/>
</dbReference>
<organism evidence="5 6">
    <name type="scientific">Stephania yunnanensis</name>
    <dbReference type="NCBI Taxonomy" id="152371"/>
    <lineage>
        <taxon>Eukaryota</taxon>
        <taxon>Viridiplantae</taxon>
        <taxon>Streptophyta</taxon>
        <taxon>Embryophyta</taxon>
        <taxon>Tracheophyta</taxon>
        <taxon>Spermatophyta</taxon>
        <taxon>Magnoliopsida</taxon>
        <taxon>Ranunculales</taxon>
        <taxon>Menispermaceae</taxon>
        <taxon>Menispermoideae</taxon>
        <taxon>Cissampelideae</taxon>
        <taxon>Stephania</taxon>
    </lineage>
</organism>
<accession>A0AAP0NV93</accession>
<dbReference type="EMBL" id="JBBNAF010000008">
    <property type="protein sequence ID" value="KAK9121072.1"/>
    <property type="molecule type" value="Genomic_DNA"/>
</dbReference>
<reference evidence="5 6" key="1">
    <citation type="submission" date="2024-01" db="EMBL/GenBank/DDBJ databases">
        <title>Genome assemblies of Stephania.</title>
        <authorList>
            <person name="Yang L."/>
        </authorList>
    </citation>
    <scope>NUCLEOTIDE SEQUENCE [LARGE SCALE GENOMIC DNA]</scope>
    <source>
        <strain evidence="5">YNDBR</strain>
        <tissue evidence="5">Leaf</tissue>
    </source>
</reference>
<gene>
    <name evidence="5" type="ORF">Syun_018689</name>
</gene>
<name>A0AAP0NV93_9MAGN</name>
<keyword evidence="6" id="KW-1185">Reference proteome</keyword>
<dbReference type="InterPro" id="IPR002110">
    <property type="entry name" value="Ankyrin_rpt"/>
</dbReference>
<dbReference type="AlphaFoldDB" id="A0AAP0NV93"/>
<comment type="caution">
    <text evidence="5">The sequence shown here is derived from an EMBL/GenBank/DDBJ whole genome shotgun (WGS) entry which is preliminary data.</text>
</comment>
<dbReference type="SMART" id="SM00248">
    <property type="entry name" value="ANK"/>
    <property type="match status" value="4"/>
</dbReference>
<dbReference type="PANTHER" id="PTHR24186:SF38">
    <property type="entry name" value="ANKYRIN REPEAT FAMILY PROTEIN"/>
    <property type="match status" value="1"/>
</dbReference>
<dbReference type="GO" id="GO:0005886">
    <property type="term" value="C:plasma membrane"/>
    <property type="evidence" value="ECO:0007669"/>
    <property type="project" value="TreeGrafter"/>
</dbReference>
<dbReference type="PROSITE" id="PS50297">
    <property type="entry name" value="ANK_REP_REGION"/>
    <property type="match status" value="2"/>
</dbReference>
<dbReference type="Gene3D" id="1.25.40.20">
    <property type="entry name" value="Ankyrin repeat-containing domain"/>
    <property type="match status" value="1"/>
</dbReference>
<evidence type="ECO:0000313" key="6">
    <source>
        <dbReference type="Proteomes" id="UP001420932"/>
    </source>
</evidence>
<evidence type="ECO:0000256" key="2">
    <source>
        <dbReference type="ARBA" id="ARBA00023043"/>
    </source>
</evidence>
<evidence type="ECO:0000256" key="3">
    <source>
        <dbReference type="PROSITE-ProRule" id="PRU00023"/>
    </source>
</evidence>